<dbReference type="Gene3D" id="3.30.950.30">
    <property type="entry name" value="Schlafen, AAA domain"/>
    <property type="match status" value="1"/>
</dbReference>
<dbReference type="EMBL" id="JBBMFR010000005">
    <property type="protein sequence ID" value="MEQ2397236.1"/>
    <property type="molecule type" value="Genomic_DNA"/>
</dbReference>
<evidence type="ECO:0000313" key="1">
    <source>
        <dbReference type="EMBL" id="MEQ2397236.1"/>
    </source>
</evidence>
<dbReference type="RefSeq" id="WP_259295469.1">
    <property type="nucleotide sequence ID" value="NZ_JBBMFR010000005.1"/>
</dbReference>
<sequence length="41" mass="4669">MMVRDIDEMLEQGEGLSVEFKRCGAVPEKDTFETVCSFANR</sequence>
<comment type="caution">
    <text evidence="1">The sequence shown here is derived from an EMBL/GenBank/DDBJ whole genome shotgun (WGS) entry which is preliminary data.</text>
</comment>
<organism evidence="1 2">
    <name type="scientific">Bifidobacterium hominis</name>
    <dbReference type="NCBI Taxonomy" id="3133177"/>
    <lineage>
        <taxon>Bacteria</taxon>
        <taxon>Bacillati</taxon>
        <taxon>Actinomycetota</taxon>
        <taxon>Actinomycetes</taxon>
        <taxon>Bifidobacteriales</taxon>
        <taxon>Bifidobacteriaceae</taxon>
        <taxon>Bifidobacterium</taxon>
    </lineage>
</organism>
<gene>
    <name evidence="1" type="ORF">WMO36_05055</name>
</gene>
<keyword evidence="2" id="KW-1185">Reference proteome</keyword>
<protein>
    <submittedName>
        <fullName evidence="1">Uncharacterized protein</fullName>
    </submittedName>
</protein>
<dbReference type="Proteomes" id="UP001462554">
    <property type="component" value="Unassembled WGS sequence"/>
</dbReference>
<dbReference type="InterPro" id="IPR038461">
    <property type="entry name" value="Schlafen_AlbA_2_dom_sf"/>
</dbReference>
<accession>A0ABV1C943</accession>
<reference evidence="1 2" key="1">
    <citation type="submission" date="2024-03" db="EMBL/GenBank/DDBJ databases">
        <title>Human intestinal bacterial collection.</title>
        <authorList>
            <person name="Pauvert C."/>
            <person name="Hitch T.C.A."/>
            <person name="Clavel T."/>
        </authorList>
    </citation>
    <scope>NUCLEOTIDE SEQUENCE [LARGE SCALE GENOMIC DNA]</scope>
    <source>
        <strain evidence="1 2">CLA-AA-H311</strain>
    </source>
</reference>
<proteinExistence type="predicted"/>
<evidence type="ECO:0000313" key="2">
    <source>
        <dbReference type="Proteomes" id="UP001462554"/>
    </source>
</evidence>
<name>A0ABV1C943_9BIFI</name>